<dbReference type="Pfam" id="PF12833">
    <property type="entry name" value="HTH_18"/>
    <property type="match status" value="1"/>
</dbReference>
<evidence type="ECO:0000256" key="1">
    <source>
        <dbReference type="ARBA" id="ARBA00023015"/>
    </source>
</evidence>
<dbReference type="EMBL" id="JBHSAJ010000022">
    <property type="protein sequence ID" value="MFC3934716.1"/>
    <property type="molecule type" value="Genomic_DNA"/>
</dbReference>
<keyword evidence="2" id="KW-0238">DNA-binding</keyword>
<keyword evidence="3" id="KW-0804">Transcription</keyword>
<evidence type="ECO:0000313" key="6">
    <source>
        <dbReference type="Proteomes" id="UP001595693"/>
    </source>
</evidence>
<dbReference type="RefSeq" id="WP_207401887.1">
    <property type="nucleotide sequence ID" value="NZ_CP192460.1"/>
</dbReference>
<evidence type="ECO:0000259" key="4">
    <source>
        <dbReference type="PROSITE" id="PS01124"/>
    </source>
</evidence>
<dbReference type="SMART" id="SM00342">
    <property type="entry name" value="HTH_ARAC"/>
    <property type="match status" value="1"/>
</dbReference>
<dbReference type="PANTHER" id="PTHR47894:SF1">
    <property type="entry name" value="HTH-TYPE TRANSCRIPTIONAL REGULATOR VQSM"/>
    <property type="match status" value="1"/>
</dbReference>
<evidence type="ECO:0000256" key="3">
    <source>
        <dbReference type="ARBA" id="ARBA00023163"/>
    </source>
</evidence>
<feature type="domain" description="HTH araC/xylS-type" evidence="4">
    <location>
        <begin position="236"/>
        <end position="334"/>
    </location>
</feature>
<proteinExistence type="predicted"/>
<name>A0ABV8D8R7_9BURK</name>
<comment type="caution">
    <text evidence="5">The sequence shown here is derived from an EMBL/GenBank/DDBJ whole genome shotgun (WGS) entry which is preliminary data.</text>
</comment>
<dbReference type="Proteomes" id="UP001595693">
    <property type="component" value="Unassembled WGS sequence"/>
</dbReference>
<dbReference type="InterPro" id="IPR032687">
    <property type="entry name" value="AraC-type_N"/>
</dbReference>
<evidence type="ECO:0000313" key="5">
    <source>
        <dbReference type="EMBL" id="MFC3934716.1"/>
    </source>
</evidence>
<dbReference type="SUPFAM" id="SSF46689">
    <property type="entry name" value="Homeodomain-like"/>
    <property type="match status" value="1"/>
</dbReference>
<dbReference type="InterPro" id="IPR018060">
    <property type="entry name" value="HTH_AraC"/>
</dbReference>
<keyword evidence="6" id="KW-1185">Reference proteome</keyword>
<reference evidence="6" key="1">
    <citation type="journal article" date="2019" name="Int. J. Syst. Evol. Microbiol.">
        <title>The Global Catalogue of Microorganisms (GCM) 10K type strain sequencing project: providing services to taxonomists for standard genome sequencing and annotation.</title>
        <authorList>
            <consortium name="The Broad Institute Genomics Platform"/>
            <consortium name="The Broad Institute Genome Sequencing Center for Infectious Disease"/>
            <person name="Wu L."/>
            <person name="Ma J."/>
        </authorList>
    </citation>
    <scope>NUCLEOTIDE SEQUENCE [LARGE SCALE GENOMIC DNA]</scope>
    <source>
        <strain evidence="6">CCUG 2113</strain>
    </source>
</reference>
<dbReference type="InterPro" id="IPR009057">
    <property type="entry name" value="Homeodomain-like_sf"/>
</dbReference>
<evidence type="ECO:0000256" key="2">
    <source>
        <dbReference type="ARBA" id="ARBA00023125"/>
    </source>
</evidence>
<dbReference type="Pfam" id="PF12625">
    <property type="entry name" value="Arabinose_bd"/>
    <property type="match status" value="1"/>
</dbReference>
<dbReference type="PROSITE" id="PS01124">
    <property type="entry name" value="HTH_ARAC_FAMILY_2"/>
    <property type="match status" value="1"/>
</dbReference>
<keyword evidence="1" id="KW-0805">Transcription regulation</keyword>
<sequence length="349" mass="38770">MTPRTSSAAWVRGITDMMAAEGLPAAELCAEAGIDLAALQLPQTRVDVDKISRLWELAVARSGKVALGLCPQLTARYGNVDVVGYALASGPNLLVGFQHLTRHMAVISDCTTFALDHDARGYWISIAHIGATRPIPRQRVEYALLTLFTLCCWLTRRELRPLAVELTTPQPAATGEAPYHVAFGMLPRFGQAANRFLLAEADLRADIPTHNPSLWALHERLVETELDHLGQSLTSTRVRTEVARILHRGEPRREDVAARLHLTDRTLQRRLQAESVSYQQLLDDTRCELARQYLSDERRSLAEVADLLGFADQSNLFRACKRWFGLPPGQYRAQVLYPEAEGQGSTQAA</sequence>
<dbReference type="PANTHER" id="PTHR47894">
    <property type="entry name" value="HTH-TYPE TRANSCRIPTIONAL REGULATOR GADX"/>
    <property type="match status" value="1"/>
</dbReference>
<protein>
    <submittedName>
        <fullName evidence="5">AraC family transcriptional regulator</fullName>
    </submittedName>
</protein>
<gene>
    <name evidence="5" type="ORF">ACFOW3_08760</name>
</gene>
<organism evidence="5 6">
    <name type="scientific">Acidovorax facilis</name>
    <dbReference type="NCBI Taxonomy" id="12917"/>
    <lineage>
        <taxon>Bacteria</taxon>
        <taxon>Pseudomonadati</taxon>
        <taxon>Pseudomonadota</taxon>
        <taxon>Betaproteobacteria</taxon>
        <taxon>Burkholderiales</taxon>
        <taxon>Comamonadaceae</taxon>
        <taxon>Acidovorax</taxon>
    </lineage>
</organism>
<dbReference type="Gene3D" id="1.10.10.60">
    <property type="entry name" value="Homeodomain-like"/>
    <property type="match status" value="1"/>
</dbReference>
<accession>A0ABV8D8R7</accession>